<evidence type="ECO:0000256" key="13">
    <source>
        <dbReference type="SAM" id="Phobius"/>
    </source>
</evidence>
<evidence type="ECO:0000256" key="2">
    <source>
        <dbReference type="ARBA" id="ARBA00004141"/>
    </source>
</evidence>
<feature type="transmembrane region" description="Helical" evidence="13">
    <location>
        <begin position="103"/>
        <end position="125"/>
    </location>
</feature>
<dbReference type="InterPro" id="IPR034804">
    <property type="entry name" value="SQR/QFR_C/D"/>
</dbReference>
<evidence type="ECO:0000313" key="14">
    <source>
        <dbReference type="EMBL" id="TFH68907.1"/>
    </source>
</evidence>
<evidence type="ECO:0000256" key="5">
    <source>
        <dbReference type="ARBA" id="ARBA00022617"/>
    </source>
</evidence>
<protein>
    <recommendedName>
        <fullName evidence="4">Succinate dehydrogenase cytochrome b556 subunit</fullName>
    </recommendedName>
</protein>
<dbReference type="GO" id="GO:0046872">
    <property type="term" value="F:metal ion binding"/>
    <property type="evidence" value="ECO:0007669"/>
    <property type="project" value="UniProtKB-KW"/>
</dbReference>
<dbReference type="GO" id="GO:0009055">
    <property type="term" value="F:electron transfer activity"/>
    <property type="evidence" value="ECO:0007669"/>
    <property type="project" value="InterPro"/>
</dbReference>
<feature type="transmembrane region" description="Helical" evidence="13">
    <location>
        <begin position="24"/>
        <end position="44"/>
    </location>
</feature>
<dbReference type="PIRSF" id="PIRSF000178">
    <property type="entry name" value="SDH_cyt_b560"/>
    <property type="match status" value="1"/>
</dbReference>
<dbReference type="InterPro" id="IPR014314">
    <property type="entry name" value="Succ_DH_cytb556"/>
</dbReference>
<dbReference type="GO" id="GO:0005886">
    <property type="term" value="C:plasma membrane"/>
    <property type="evidence" value="ECO:0007669"/>
    <property type="project" value="TreeGrafter"/>
</dbReference>
<evidence type="ECO:0000313" key="15">
    <source>
        <dbReference type="Proteomes" id="UP000298133"/>
    </source>
</evidence>
<evidence type="ECO:0000256" key="3">
    <source>
        <dbReference type="ARBA" id="ARBA00007244"/>
    </source>
</evidence>
<evidence type="ECO:0000256" key="12">
    <source>
        <dbReference type="PIRSR" id="PIRSR000178-1"/>
    </source>
</evidence>
<evidence type="ECO:0000256" key="7">
    <source>
        <dbReference type="ARBA" id="ARBA00022723"/>
    </source>
</evidence>
<dbReference type="OrthoDB" id="9799441at2"/>
<dbReference type="InterPro" id="IPR018495">
    <property type="entry name" value="Succ_DH_cyt_bsu_CS"/>
</dbReference>
<dbReference type="PANTHER" id="PTHR10978:SF5">
    <property type="entry name" value="SUCCINATE DEHYDROGENASE CYTOCHROME B560 SUBUNIT, MITOCHONDRIAL"/>
    <property type="match status" value="1"/>
</dbReference>
<evidence type="ECO:0000256" key="11">
    <source>
        <dbReference type="ARBA" id="ARBA00025912"/>
    </source>
</evidence>
<dbReference type="EMBL" id="SPIA01000001">
    <property type="protein sequence ID" value="TFH68907.1"/>
    <property type="molecule type" value="Genomic_DNA"/>
</dbReference>
<feature type="transmembrane region" description="Helical" evidence="13">
    <location>
        <begin position="65"/>
        <end position="83"/>
    </location>
</feature>
<evidence type="ECO:0000256" key="1">
    <source>
        <dbReference type="ARBA" id="ARBA00004050"/>
    </source>
</evidence>
<keyword evidence="5 12" id="KW-0349">Heme</keyword>
<feature type="binding site" description="axial binding residue" evidence="12">
    <location>
        <position position="80"/>
    </location>
    <ligand>
        <name>heme</name>
        <dbReference type="ChEBI" id="CHEBI:30413"/>
        <note>ligand shared with second transmembrane subunit</note>
    </ligand>
    <ligandPart>
        <name>Fe</name>
        <dbReference type="ChEBI" id="CHEBI:18248"/>
    </ligandPart>
</feature>
<evidence type="ECO:0000256" key="6">
    <source>
        <dbReference type="ARBA" id="ARBA00022692"/>
    </source>
</evidence>
<dbReference type="CDD" id="cd03499">
    <property type="entry name" value="SQR_TypeC_SdhC"/>
    <property type="match status" value="1"/>
</dbReference>
<evidence type="ECO:0000256" key="9">
    <source>
        <dbReference type="ARBA" id="ARBA00023004"/>
    </source>
</evidence>
<dbReference type="NCBIfam" id="TIGR02970">
    <property type="entry name" value="succ_dehyd_cytB"/>
    <property type="match status" value="1"/>
</dbReference>
<dbReference type="PANTHER" id="PTHR10978">
    <property type="entry name" value="SUCCINATE DEHYDROGENASE CYTOCHROME B560 SUBUNIT"/>
    <property type="match status" value="1"/>
</dbReference>
<comment type="cofactor">
    <cofactor evidence="12">
        <name>heme</name>
        <dbReference type="ChEBI" id="CHEBI:30413"/>
    </cofactor>
    <text evidence="12">The heme is bound between the two transmembrane subunits.</text>
</comment>
<sequence length="126" mass="13301">MKQNRPVNLDIGTIKLPITSYVSILHRVSGVILFAAVALFLLALDASLASAESFAALKSTLASPVWQFVIWASLSALGYHLVLGLRHLVMDFGVGETLEGGLVSAKIAAVIAVVVIAAIAGWVFAW</sequence>
<reference evidence="14 15" key="1">
    <citation type="submission" date="2019-03" db="EMBL/GenBank/DDBJ databases">
        <title>Draft genome of Gammaproteobacteria bacterium LSUCC0057, a member of the SAR92 clade.</title>
        <authorList>
            <person name="Lanclos V.C."/>
            <person name="Doiron C."/>
            <person name="Henson M.W."/>
            <person name="Thrash J.C."/>
        </authorList>
    </citation>
    <scope>NUCLEOTIDE SEQUENCE [LARGE SCALE GENOMIC DNA]</scope>
    <source>
        <strain evidence="14 15">LSUCC0057</strain>
    </source>
</reference>
<evidence type="ECO:0000256" key="10">
    <source>
        <dbReference type="ARBA" id="ARBA00023136"/>
    </source>
</evidence>
<comment type="caution">
    <text evidence="14">The sequence shown here is derived from an EMBL/GenBank/DDBJ whole genome shotgun (WGS) entry which is preliminary data.</text>
</comment>
<keyword evidence="8 13" id="KW-1133">Transmembrane helix</keyword>
<evidence type="ECO:0000256" key="4">
    <source>
        <dbReference type="ARBA" id="ARBA00020076"/>
    </source>
</evidence>
<keyword evidence="9 12" id="KW-0408">Iron</keyword>
<dbReference type="Gene3D" id="1.20.1300.10">
    <property type="entry name" value="Fumarate reductase/succinate dehydrogenase, transmembrane subunit"/>
    <property type="match status" value="1"/>
</dbReference>
<comment type="subcellular location">
    <subcellularLocation>
        <location evidence="2">Membrane</location>
        <topology evidence="2">Multi-pass membrane protein</topology>
    </subcellularLocation>
</comment>
<keyword evidence="6 13" id="KW-0812">Transmembrane</keyword>
<comment type="similarity">
    <text evidence="3">Belongs to the cytochrome b560 family.</text>
</comment>
<name>A0A4Y8UM84_9GAMM</name>
<organism evidence="14 15">
    <name type="scientific">Gammaproteobacteria bacterium LSUCC0057</name>
    <dbReference type="NCBI Taxonomy" id="2559237"/>
    <lineage>
        <taxon>Bacteria</taxon>
        <taxon>Pseudomonadati</taxon>
        <taxon>Pseudomonadota</taxon>
        <taxon>Gammaproteobacteria</taxon>
        <taxon>Cellvibrionales</taxon>
        <taxon>Porticoccaceae</taxon>
        <taxon>SAR92 clade</taxon>
    </lineage>
</organism>
<accession>A0A4Y8UM84</accession>
<dbReference type="PROSITE" id="PS01001">
    <property type="entry name" value="SDH_CYT_2"/>
    <property type="match status" value="1"/>
</dbReference>
<evidence type="ECO:0000256" key="8">
    <source>
        <dbReference type="ARBA" id="ARBA00022989"/>
    </source>
</evidence>
<dbReference type="Pfam" id="PF01127">
    <property type="entry name" value="Sdh_cyt"/>
    <property type="match status" value="1"/>
</dbReference>
<dbReference type="GO" id="GO:0006099">
    <property type="term" value="P:tricarboxylic acid cycle"/>
    <property type="evidence" value="ECO:0007669"/>
    <property type="project" value="InterPro"/>
</dbReference>
<dbReference type="AlphaFoldDB" id="A0A4Y8UM84"/>
<comment type="function">
    <text evidence="1">Membrane-anchoring subunit of succinate dehydrogenase (SDH).</text>
</comment>
<keyword evidence="10 13" id="KW-0472">Membrane</keyword>
<proteinExistence type="inferred from homology"/>
<dbReference type="Proteomes" id="UP000298133">
    <property type="component" value="Unassembled WGS sequence"/>
</dbReference>
<dbReference type="InterPro" id="IPR000701">
    <property type="entry name" value="SuccDH_FuR_B_TM-su"/>
</dbReference>
<keyword evidence="15" id="KW-1185">Reference proteome</keyword>
<gene>
    <name evidence="14" type="primary">sdhC</name>
    <name evidence="14" type="ORF">E3W66_02875</name>
</gene>
<dbReference type="SUPFAM" id="SSF81343">
    <property type="entry name" value="Fumarate reductase respiratory complex transmembrane subunits"/>
    <property type="match status" value="1"/>
</dbReference>
<comment type="subunit">
    <text evidence="11">Part of an enzyme complex containing four subunits: a flavoprotein, an iron-sulfur protein, plus two membrane-anchoring proteins, SdhC and SdhD. The complex can form homotrimers.</text>
</comment>
<keyword evidence="7 12" id="KW-0479">Metal-binding</keyword>
<dbReference type="PROSITE" id="PS01000">
    <property type="entry name" value="SDH_CYT_1"/>
    <property type="match status" value="1"/>
</dbReference>